<evidence type="ECO:0000313" key="4">
    <source>
        <dbReference type="Proteomes" id="UP000630528"/>
    </source>
</evidence>
<keyword evidence="2" id="KW-0732">Signal</keyword>
<feature type="compositionally biased region" description="Basic and acidic residues" evidence="1">
    <location>
        <begin position="151"/>
        <end position="160"/>
    </location>
</feature>
<feature type="chain" id="PRO_5036876165" description="DUF4148 domain-containing protein" evidence="2">
    <location>
        <begin position="20"/>
        <end position="194"/>
    </location>
</feature>
<evidence type="ECO:0000256" key="2">
    <source>
        <dbReference type="SAM" id="SignalP"/>
    </source>
</evidence>
<protein>
    <recommendedName>
        <fullName evidence="5">DUF4148 domain-containing protein</fullName>
    </recommendedName>
</protein>
<dbReference type="RefSeq" id="WP_201172247.1">
    <property type="nucleotide sequence ID" value="NZ_JAEPWM010000005.1"/>
</dbReference>
<evidence type="ECO:0008006" key="5">
    <source>
        <dbReference type="Google" id="ProtNLM"/>
    </source>
</evidence>
<feature type="compositionally biased region" description="Basic residues" evidence="1">
    <location>
        <begin position="184"/>
        <end position="194"/>
    </location>
</feature>
<feature type="signal peptide" evidence="2">
    <location>
        <begin position="1"/>
        <end position="19"/>
    </location>
</feature>
<evidence type="ECO:0000313" key="3">
    <source>
        <dbReference type="EMBL" id="MBK6007250.1"/>
    </source>
</evidence>
<feature type="region of interest" description="Disordered" evidence="1">
    <location>
        <begin position="87"/>
        <end position="194"/>
    </location>
</feature>
<gene>
    <name evidence="3" type="ORF">JJB11_14210</name>
</gene>
<feature type="compositionally biased region" description="Polar residues" evidence="1">
    <location>
        <begin position="108"/>
        <end position="124"/>
    </location>
</feature>
<evidence type="ECO:0000256" key="1">
    <source>
        <dbReference type="SAM" id="MobiDB-lite"/>
    </source>
</evidence>
<name>A0A934WN41_9BURK</name>
<dbReference type="EMBL" id="JAEPWM010000005">
    <property type="protein sequence ID" value="MBK6007250.1"/>
    <property type="molecule type" value="Genomic_DNA"/>
</dbReference>
<comment type="caution">
    <text evidence="3">The sequence shown here is derived from an EMBL/GenBank/DDBJ whole genome shotgun (WGS) entry which is preliminary data.</text>
</comment>
<organism evidence="3 4">
    <name type="scientific">Ramlibacter ginsenosidimutans</name>
    <dbReference type="NCBI Taxonomy" id="502333"/>
    <lineage>
        <taxon>Bacteria</taxon>
        <taxon>Pseudomonadati</taxon>
        <taxon>Pseudomonadota</taxon>
        <taxon>Betaproteobacteria</taxon>
        <taxon>Burkholderiales</taxon>
        <taxon>Comamonadaceae</taxon>
        <taxon>Ramlibacter</taxon>
    </lineage>
</organism>
<sequence length="194" mass="21160">MIRTAFAIAALASASAAFAQTSAPAGAPQEVLQRQAHQQQRIDNGLKDGSLGTREAARLEKKEAALDRTIARDEKHGLTLQEAHRINQRENALSRRIHAERTNGVRGNPNSASSRRMQADVQRNANEDRRMAQGAGAGQLSPKEISTVERGQAHVDRREAQAGADGHVGAGEQARVQRAENRQSRHIHHDRAVN</sequence>
<keyword evidence="4" id="KW-1185">Reference proteome</keyword>
<reference evidence="3" key="1">
    <citation type="journal article" date="2012" name="J. Microbiol. Biotechnol.">
        <title>Ramlibacter ginsenosidimutans sp. nov., with ginsenoside-converting activity.</title>
        <authorList>
            <person name="Wang L."/>
            <person name="An D.S."/>
            <person name="Kim S.G."/>
            <person name="Jin F.X."/>
            <person name="Kim S.C."/>
            <person name="Lee S.T."/>
            <person name="Im W.T."/>
        </authorList>
    </citation>
    <scope>NUCLEOTIDE SEQUENCE</scope>
    <source>
        <strain evidence="3">KACC 17527</strain>
    </source>
</reference>
<dbReference type="Proteomes" id="UP000630528">
    <property type="component" value="Unassembled WGS sequence"/>
</dbReference>
<reference evidence="3" key="2">
    <citation type="submission" date="2021-01" db="EMBL/GenBank/DDBJ databases">
        <authorList>
            <person name="Kang M."/>
        </authorList>
    </citation>
    <scope>NUCLEOTIDE SEQUENCE</scope>
    <source>
        <strain evidence="3">KACC 17527</strain>
    </source>
</reference>
<proteinExistence type="predicted"/>
<accession>A0A934WN41</accession>
<dbReference type="AlphaFoldDB" id="A0A934WN41"/>